<evidence type="ECO:0000313" key="3">
    <source>
        <dbReference type="Proteomes" id="UP000772434"/>
    </source>
</evidence>
<evidence type="ECO:0000256" key="1">
    <source>
        <dbReference type="SAM" id="MobiDB-lite"/>
    </source>
</evidence>
<protein>
    <submittedName>
        <fullName evidence="2">Uncharacterized protein</fullName>
    </submittedName>
</protein>
<organism evidence="2 3">
    <name type="scientific">Rhodocollybia butyracea</name>
    <dbReference type="NCBI Taxonomy" id="206335"/>
    <lineage>
        <taxon>Eukaryota</taxon>
        <taxon>Fungi</taxon>
        <taxon>Dikarya</taxon>
        <taxon>Basidiomycota</taxon>
        <taxon>Agaricomycotina</taxon>
        <taxon>Agaricomycetes</taxon>
        <taxon>Agaricomycetidae</taxon>
        <taxon>Agaricales</taxon>
        <taxon>Marasmiineae</taxon>
        <taxon>Omphalotaceae</taxon>
        <taxon>Rhodocollybia</taxon>
    </lineage>
</organism>
<comment type="caution">
    <text evidence="2">The sequence shown here is derived from an EMBL/GenBank/DDBJ whole genome shotgun (WGS) entry which is preliminary data.</text>
</comment>
<dbReference type="Gene3D" id="3.30.1440.10">
    <property type="match status" value="1"/>
</dbReference>
<dbReference type="SUPFAM" id="SSF55282">
    <property type="entry name" value="RL5-like"/>
    <property type="match status" value="1"/>
</dbReference>
<dbReference type="InterPro" id="IPR022803">
    <property type="entry name" value="Ribosomal_uL5_dom_sf"/>
</dbReference>
<dbReference type="OrthoDB" id="539541at2759"/>
<dbReference type="Proteomes" id="UP000772434">
    <property type="component" value="Unassembled WGS sequence"/>
</dbReference>
<feature type="region of interest" description="Disordered" evidence="1">
    <location>
        <begin position="95"/>
        <end position="114"/>
    </location>
</feature>
<name>A0A9P5U333_9AGAR</name>
<dbReference type="EMBL" id="JADNRY010000149">
    <property type="protein sequence ID" value="KAF9063273.1"/>
    <property type="molecule type" value="Genomic_DNA"/>
</dbReference>
<dbReference type="AlphaFoldDB" id="A0A9P5U333"/>
<accession>A0A9P5U333</accession>
<reference evidence="2" key="1">
    <citation type="submission" date="2020-11" db="EMBL/GenBank/DDBJ databases">
        <authorList>
            <consortium name="DOE Joint Genome Institute"/>
            <person name="Ahrendt S."/>
            <person name="Riley R."/>
            <person name="Andreopoulos W."/>
            <person name="Labutti K."/>
            <person name="Pangilinan J."/>
            <person name="Ruiz-Duenas F.J."/>
            <person name="Barrasa J.M."/>
            <person name="Sanchez-Garcia M."/>
            <person name="Camarero S."/>
            <person name="Miyauchi S."/>
            <person name="Serrano A."/>
            <person name="Linde D."/>
            <person name="Babiker R."/>
            <person name="Drula E."/>
            <person name="Ayuso-Fernandez I."/>
            <person name="Pacheco R."/>
            <person name="Padilla G."/>
            <person name="Ferreira P."/>
            <person name="Barriuso J."/>
            <person name="Kellner H."/>
            <person name="Castanera R."/>
            <person name="Alfaro M."/>
            <person name="Ramirez L."/>
            <person name="Pisabarro A.G."/>
            <person name="Kuo A."/>
            <person name="Tritt A."/>
            <person name="Lipzen A."/>
            <person name="He G."/>
            <person name="Yan M."/>
            <person name="Ng V."/>
            <person name="Cullen D."/>
            <person name="Martin F."/>
            <person name="Rosso M.-N."/>
            <person name="Henrissat B."/>
            <person name="Hibbett D."/>
            <person name="Martinez A.T."/>
            <person name="Grigoriev I.V."/>
        </authorList>
    </citation>
    <scope>NUCLEOTIDE SEQUENCE</scope>
    <source>
        <strain evidence="2">AH 40177</strain>
    </source>
</reference>
<evidence type="ECO:0000313" key="2">
    <source>
        <dbReference type="EMBL" id="KAF9063273.1"/>
    </source>
</evidence>
<proteinExistence type="predicted"/>
<keyword evidence="3" id="KW-1185">Reference proteome</keyword>
<gene>
    <name evidence="2" type="ORF">BDP27DRAFT_1478635</name>
</gene>
<sequence length="114" mass="12456">MNASSRCHRYFPCSEQRSGALAKDVQGVEIVRGKKQIHGWVCSGVPVAAKVTLKGSAMYNLIAYLPEFILPRLREFHVILMAGPVSGPNAYSPALSKAVKPSDMTPTEAMSYWS</sequence>